<feature type="compositionally biased region" description="Basic and acidic residues" evidence="1">
    <location>
        <begin position="469"/>
        <end position="482"/>
    </location>
</feature>
<dbReference type="AlphaFoldDB" id="A0A9X2BB28"/>
<protein>
    <submittedName>
        <fullName evidence="3">DUF3987 domain-containing protein</fullName>
    </submittedName>
</protein>
<dbReference type="Pfam" id="PF13148">
    <property type="entry name" value="DUF3987"/>
    <property type="match status" value="1"/>
</dbReference>
<accession>A0A9X2BB28</accession>
<organism evidence="3 4">
    <name type="scientific">Acinetobacter sedimenti</name>
    <dbReference type="NCBI Taxonomy" id="2919922"/>
    <lineage>
        <taxon>Bacteria</taxon>
        <taxon>Pseudomonadati</taxon>
        <taxon>Pseudomonadota</taxon>
        <taxon>Gammaproteobacteria</taxon>
        <taxon>Moraxellales</taxon>
        <taxon>Moraxellaceae</taxon>
        <taxon>Acinetobacter</taxon>
    </lineage>
</organism>
<feature type="region of interest" description="Disordered" evidence="1">
    <location>
        <begin position="469"/>
        <end position="488"/>
    </location>
</feature>
<dbReference type="Pfam" id="PF16793">
    <property type="entry name" value="RepB_primase"/>
    <property type="match status" value="1"/>
</dbReference>
<sequence length="813" mass="91065">MTAQAQIEVKNDTQEMLNFFGIGENFAFRTFADQKGVNVKSLTQSMAGTFKKCFKALESLNKQGAGIFFTVNATDGKGQKAENIQRIRALFVDFDTSRQERVKDLLLLDLPPNLIVETSKDKHHAYWVLNPDFGEIALDQFSILQKRLINYFADDGADKSIHDLPRIMRVAGFKHQKSEPFTSRIVHIHEKYEQYAVNDVLNFVESLPQVEDKKKPTAKQSTLNNVLSAENTQSTDNTAESITHSINFNQSKLLSRGRWHEILAKLGYSVPTNPQAHGACPACGGEDRFRFDNQSGDGTFICSQGGQGEIAGDGYALLEHAGKTPSEALQLVNGVLNSWGLISFYDATAQKQAHAWGEPQPLHIANRYVEGEYPIHAFPDVIAKAIKKSAYFHNVPLAVAAQTYLGEQAYIAQRHIKAPSDKSEKGQPCSLFMLTIFPSGEGKDVCKNDASKISGEIESENMQRFYADHKSWSKKKSDERGDAPVNPMSRFKKTTTQGIIRVMAGGAGNSYIWSTGEGGYLFSGYSLKSDTVGDSISALNDLVDTGKGNALLRSAEDSHYFENKHFSLDIAVQDVVARPALNNSLLREQGFLARVLFAAPTPLQHRQVTLEQQMIKPYDDEDLKAYWKFCEKMLTTPYFGNKLFIGDDGRVIIEKCQDAEMLHIQYQNHIGKEAGKGGKYEIIRAYALRTNQLVLRVAAILAYCSEVDYIDARIMQNAIDLCKYSLDEWLRYYGKMEKSDSELMLDWLKKQDSSKLLKSAISTTVYPKHLRSKNSRDAALNHLIDAEHIHIEQIGKKEYVVLNPLFSKLGQKG</sequence>
<dbReference type="InterPro" id="IPR013237">
    <property type="entry name" value="Phage_T7_Gp4_N"/>
</dbReference>
<keyword evidence="4" id="KW-1185">Reference proteome</keyword>
<dbReference type="InterPro" id="IPR025048">
    <property type="entry name" value="DUF3987"/>
</dbReference>
<dbReference type="GO" id="GO:0008270">
    <property type="term" value="F:zinc ion binding"/>
    <property type="evidence" value="ECO:0007669"/>
    <property type="project" value="InterPro"/>
</dbReference>
<evidence type="ECO:0000313" key="3">
    <source>
        <dbReference type="EMBL" id="MCJ8147145.1"/>
    </source>
</evidence>
<name>A0A9X2BB28_9GAMM</name>
<feature type="domain" description="DNA primase/helicase Gp4 N-terminal Bacteriophage T7-like" evidence="2">
    <location>
        <begin position="275"/>
        <end position="315"/>
    </location>
</feature>
<dbReference type="Pfam" id="PF08273">
    <property type="entry name" value="Zn_Ribbon_Prim"/>
    <property type="match status" value="1"/>
</dbReference>
<evidence type="ECO:0000259" key="2">
    <source>
        <dbReference type="SMART" id="SM00778"/>
    </source>
</evidence>
<evidence type="ECO:0000256" key="1">
    <source>
        <dbReference type="SAM" id="MobiDB-lite"/>
    </source>
</evidence>
<evidence type="ECO:0000313" key="4">
    <source>
        <dbReference type="Proteomes" id="UP001139701"/>
    </source>
</evidence>
<proteinExistence type="predicted"/>
<dbReference type="EMBL" id="JAKUML010000015">
    <property type="protein sequence ID" value="MCJ8147145.1"/>
    <property type="molecule type" value="Genomic_DNA"/>
</dbReference>
<gene>
    <name evidence="3" type="ORF">MKI79_09595</name>
</gene>
<dbReference type="InterPro" id="IPR039459">
    <property type="entry name" value="RepB-like_DNA_primase_dom"/>
</dbReference>
<comment type="caution">
    <text evidence="3">The sequence shown here is derived from an EMBL/GenBank/DDBJ whole genome shotgun (WGS) entry which is preliminary data.</text>
</comment>
<dbReference type="SMART" id="SM00778">
    <property type="entry name" value="Prim_Zn_Ribbon"/>
    <property type="match status" value="1"/>
</dbReference>
<reference evidence="3" key="1">
    <citation type="submission" date="2022-02" db="EMBL/GenBank/DDBJ databases">
        <title>Acinetobacter A3.8 sp. nov., isolated from Sediment (Zhairuo Island).</title>
        <authorList>
            <person name="Zheng K."/>
        </authorList>
    </citation>
    <scope>NUCLEOTIDE SEQUENCE</scope>
    <source>
        <strain evidence="3">A3.8</strain>
    </source>
</reference>
<dbReference type="Proteomes" id="UP001139701">
    <property type="component" value="Unassembled WGS sequence"/>
</dbReference>
<dbReference type="GO" id="GO:0004386">
    <property type="term" value="F:helicase activity"/>
    <property type="evidence" value="ECO:0007669"/>
    <property type="project" value="InterPro"/>
</dbReference>
<dbReference type="RefSeq" id="WP_241572706.1">
    <property type="nucleotide sequence ID" value="NZ_JAKUML010000015.1"/>
</dbReference>
<dbReference type="Gene3D" id="3.30.70.1790">
    <property type="entry name" value="RepB DNA-primase, N-terminal domain"/>
    <property type="match status" value="1"/>
</dbReference>